<gene>
    <name evidence="1" type="ORF">CPAG_09369</name>
</gene>
<protein>
    <submittedName>
        <fullName evidence="1">Uncharacterized protein</fullName>
    </submittedName>
</protein>
<reference evidence="2" key="2">
    <citation type="journal article" date="2009" name="Genome Res.">
        <title>Comparative genomic analyses of the human fungal pathogens Coccidioides and their relatives.</title>
        <authorList>
            <person name="Sharpton T.J."/>
            <person name="Stajich J.E."/>
            <person name="Rounsley S.D."/>
            <person name="Gardner M.J."/>
            <person name="Wortman J.R."/>
            <person name="Jordar V.S."/>
            <person name="Maiti R."/>
            <person name="Kodira C.D."/>
            <person name="Neafsey D.E."/>
            <person name="Zeng Q."/>
            <person name="Hung C.-Y."/>
            <person name="McMahan C."/>
            <person name="Muszewska A."/>
            <person name="Grynberg M."/>
            <person name="Mandel M.A."/>
            <person name="Kellner E.M."/>
            <person name="Barker B.M."/>
            <person name="Galgiani J.N."/>
            <person name="Orbach M.J."/>
            <person name="Kirkland T.N."/>
            <person name="Cole G.T."/>
            <person name="Henn M.R."/>
            <person name="Birren B.W."/>
            <person name="Taylor J.W."/>
        </authorList>
    </citation>
    <scope>NUCLEOTIDE SEQUENCE [LARGE SCALE GENOMIC DNA]</scope>
    <source>
        <strain evidence="2">RMSCC 3488</strain>
    </source>
</reference>
<evidence type="ECO:0000313" key="1">
    <source>
        <dbReference type="EMBL" id="KMM73080.1"/>
    </source>
</evidence>
<accession>A0A0J6FUK0</accession>
<reference evidence="1 2" key="1">
    <citation type="submission" date="2007-06" db="EMBL/GenBank/DDBJ databases">
        <title>The Genome Sequence of Coccidioides posadasii RMSCC_3488.</title>
        <authorList>
            <consortium name="Coccidioides Genome Resources Consortium"/>
            <consortium name="The Broad Institute Genome Sequencing Platform"/>
            <person name="Henn M.R."/>
            <person name="Sykes S."/>
            <person name="Young S."/>
            <person name="Jaffe D."/>
            <person name="Berlin A."/>
            <person name="Alvarez P."/>
            <person name="Butler J."/>
            <person name="Gnerre S."/>
            <person name="Grabherr M."/>
            <person name="Mauceli E."/>
            <person name="Brockman W."/>
            <person name="Kodira C."/>
            <person name="Alvarado L."/>
            <person name="Zeng Q."/>
            <person name="Crawford M."/>
            <person name="Antoine C."/>
            <person name="Devon K."/>
            <person name="Galgiani J."/>
            <person name="Orsborn K."/>
            <person name="Lewis M.L."/>
            <person name="Nusbaum C."/>
            <person name="Galagan J."/>
            <person name="Birren B."/>
        </authorList>
    </citation>
    <scope>NUCLEOTIDE SEQUENCE [LARGE SCALE GENOMIC DNA]</scope>
    <source>
        <strain evidence="1 2">RMSCC 3488</strain>
    </source>
</reference>
<evidence type="ECO:0000313" key="2">
    <source>
        <dbReference type="Proteomes" id="UP000054567"/>
    </source>
</evidence>
<name>A0A0J6FUK0_COCPO</name>
<dbReference type="VEuPathDB" id="FungiDB:CPAG_09369"/>
<dbReference type="Proteomes" id="UP000054567">
    <property type="component" value="Unassembled WGS sequence"/>
</dbReference>
<dbReference type="AlphaFoldDB" id="A0A0J6FUK0"/>
<dbReference type="EMBL" id="DS268114">
    <property type="protein sequence ID" value="KMM73080.1"/>
    <property type="molecule type" value="Genomic_DNA"/>
</dbReference>
<proteinExistence type="predicted"/>
<reference evidence="2" key="3">
    <citation type="journal article" date="2010" name="Genome Res.">
        <title>Population genomic sequencing of Coccidioides fungi reveals recent hybridization and transposon control.</title>
        <authorList>
            <person name="Neafsey D.E."/>
            <person name="Barker B.M."/>
            <person name="Sharpton T.J."/>
            <person name="Stajich J.E."/>
            <person name="Park D.J."/>
            <person name="Whiston E."/>
            <person name="Hung C.-Y."/>
            <person name="McMahan C."/>
            <person name="White J."/>
            <person name="Sykes S."/>
            <person name="Heiman D."/>
            <person name="Young S."/>
            <person name="Zeng Q."/>
            <person name="Abouelleil A."/>
            <person name="Aftuck L."/>
            <person name="Bessette D."/>
            <person name="Brown A."/>
            <person name="FitzGerald M."/>
            <person name="Lui A."/>
            <person name="Macdonald J.P."/>
            <person name="Priest M."/>
            <person name="Orbach M.J."/>
            <person name="Galgiani J.N."/>
            <person name="Kirkland T.N."/>
            <person name="Cole G.T."/>
            <person name="Birren B.W."/>
            <person name="Henn M.R."/>
            <person name="Taylor J.W."/>
            <person name="Rounsley S.D."/>
        </authorList>
    </citation>
    <scope>NUCLEOTIDE SEQUENCE [LARGE SCALE GENOMIC DNA]</scope>
    <source>
        <strain evidence="2">RMSCC 3488</strain>
    </source>
</reference>
<organism evidence="1 2">
    <name type="scientific">Coccidioides posadasii RMSCC 3488</name>
    <dbReference type="NCBI Taxonomy" id="454284"/>
    <lineage>
        <taxon>Eukaryota</taxon>
        <taxon>Fungi</taxon>
        <taxon>Dikarya</taxon>
        <taxon>Ascomycota</taxon>
        <taxon>Pezizomycotina</taxon>
        <taxon>Eurotiomycetes</taxon>
        <taxon>Eurotiomycetidae</taxon>
        <taxon>Onygenales</taxon>
        <taxon>Onygenaceae</taxon>
        <taxon>Coccidioides</taxon>
    </lineage>
</organism>
<sequence length="172" mass="19509">MQESLFISKTTLHTEKRTPIPIGTYIHLCKLYDIYHFLGRTSVVYLSLDSAAITRPTFIEETSWHAQLTLTSGWHNISSINRQLYRVHTAFIPCGISLRRRRGKVDPTPQQSVESATKRLACSSAIRMSQSALRFGPAVGRTYAKCCCLLIIIDCYNAPYTILLKLKKNSQK</sequence>